<feature type="binding site" evidence="7">
    <location>
        <position position="83"/>
    </location>
    <ligand>
        <name>Zn(2+)</name>
        <dbReference type="ChEBI" id="CHEBI:29105"/>
        <label>1</label>
    </ligand>
</feature>
<evidence type="ECO:0000256" key="5">
    <source>
        <dbReference type="ARBA" id="ARBA00022801"/>
    </source>
</evidence>
<dbReference type="RefSeq" id="WP_002583963.1">
    <property type="nucleotide sequence ID" value="NZ_KB850998.1"/>
</dbReference>
<dbReference type="Pfam" id="PF01546">
    <property type="entry name" value="Peptidase_M20"/>
    <property type="match status" value="1"/>
</dbReference>
<dbReference type="PIRSF" id="PIRSF001235">
    <property type="entry name" value="Amidase_carbamoylase"/>
    <property type="match status" value="1"/>
</dbReference>
<evidence type="ECO:0000256" key="7">
    <source>
        <dbReference type="PIRSR" id="PIRSR001235-1"/>
    </source>
</evidence>
<dbReference type="EMBL" id="AGYR01000006">
    <property type="protein sequence ID" value="ENZ19109.1"/>
    <property type="molecule type" value="Genomic_DNA"/>
</dbReference>
<keyword evidence="6" id="KW-0464">Manganese</keyword>
<gene>
    <name evidence="9" type="ORF">HMPREF1090_00981</name>
</gene>
<comment type="cofactor">
    <cofactor evidence="1">
        <name>Mn(2+)</name>
        <dbReference type="ChEBI" id="CHEBI:29035"/>
    </cofactor>
</comment>
<evidence type="ECO:0000256" key="2">
    <source>
        <dbReference type="ARBA" id="ARBA00006153"/>
    </source>
</evidence>
<comment type="cofactor">
    <cofactor evidence="7">
        <name>Zn(2+)</name>
        <dbReference type="ChEBI" id="CHEBI:29105"/>
    </cofactor>
    <text evidence="7">Binds 2 Zn(2+) ions per subunit.</text>
</comment>
<dbReference type="Pfam" id="PF07687">
    <property type="entry name" value="M20_dimer"/>
    <property type="match status" value="1"/>
</dbReference>
<feature type="binding site" evidence="7">
    <location>
        <position position="194"/>
    </location>
    <ligand>
        <name>Zn(2+)</name>
        <dbReference type="ChEBI" id="CHEBI:29105"/>
        <label>1</label>
    </ligand>
</feature>
<evidence type="ECO:0000259" key="8">
    <source>
        <dbReference type="Pfam" id="PF07687"/>
    </source>
</evidence>
<dbReference type="GeneID" id="57964643"/>
<accession>A0A0E2HEW0</accession>
<feature type="binding site" evidence="7">
    <location>
        <position position="387"/>
    </location>
    <ligand>
        <name>Zn(2+)</name>
        <dbReference type="ChEBI" id="CHEBI:29105"/>
        <label>2</label>
    </ligand>
</feature>
<dbReference type="Gene3D" id="3.30.70.360">
    <property type="match status" value="1"/>
</dbReference>
<reference evidence="9 10" key="1">
    <citation type="submission" date="2013-01" db="EMBL/GenBank/DDBJ databases">
        <title>The Genome Sequence of Clostridium clostridioforme 90A8.</title>
        <authorList>
            <consortium name="The Broad Institute Genome Sequencing Platform"/>
            <person name="Earl A."/>
            <person name="Ward D."/>
            <person name="Feldgarden M."/>
            <person name="Gevers D."/>
            <person name="Courvalin P."/>
            <person name="Lambert T."/>
            <person name="Walker B."/>
            <person name="Young S.K."/>
            <person name="Zeng Q."/>
            <person name="Gargeya S."/>
            <person name="Fitzgerald M."/>
            <person name="Haas B."/>
            <person name="Abouelleil A."/>
            <person name="Alvarado L."/>
            <person name="Arachchi H.M."/>
            <person name="Berlin A.M."/>
            <person name="Chapman S.B."/>
            <person name="Dewar J."/>
            <person name="Goldberg J."/>
            <person name="Griggs A."/>
            <person name="Gujja S."/>
            <person name="Hansen M."/>
            <person name="Howarth C."/>
            <person name="Imamovic A."/>
            <person name="Larimer J."/>
            <person name="McCowan C."/>
            <person name="Murphy C."/>
            <person name="Neiman D."/>
            <person name="Pearson M."/>
            <person name="Priest M."/>
            <person name="Roberts A."/>
            <person name="Saif S."/>
            <person name="Shea T."/>
            <person name="Sisk P."/>
            <person name="Sykes S."/>
            <person name="Wortman J."/>
            <person name="Nusbaum C."/>
            <person name="Birren B."/>
        </authorList>
    </citation>
    <scope>NUCLEOTIDE SEQUENCE [LARGE SCALE GENOMIC DNA]</scope>
    <source>
        <strain evidence="9 10">90A8</strain>
    </source>
</reference>
<dbReference type="GO" id="GO:0046872">
    <property type="term" value="F:metal ion binding"/>
    <property type="evidence" value="ECO:0007669"/>
    <property type="project" value="UniProtKB-KW"/>
</dbReference>
<dbReference type="GO" id="GO:0016813">
    <property type="term" value="F:hydrolase activity, acting on carbon-nitrogen (but not peptide) bonds, in linear amidines"/>
    <property type="evidence" value="ECO:0007669"/>
    <property type="project" value="InterPro"/>
</dbReference>
<evidence type="ECO:0000313" key="9">
    <source>
        <dbReference type="EMBL" id="ENZ19109.1"/>
    </source>
</evidence>
<evidence type="ECO:0000256" key="1">
    <source>
        <dbReference type="ARBA" id="ARBA00001936"/>
    </source>
</evidence>
<dbReference type="SUPFAM" id="SSF53187">
    <property type="entry name" value="Zn-dependent exopeptidases"/>
    <property type="match status" value="1"/>
</dbReference>
<dbReference type="PANTHER" id="PTHR32494">
    <property type="entry name" value="ALLANTOATE DEIMINASE-RELATED"/>
    <property type="match status" value="1"/>
</dbReference>
<evidence type="ECO:0000313" key="10">
    <source>
        <dbReference type="Proteomes" id="UP000013085"/>
    </source>
</evidence>
<feature type="binding site" evidence="7">
    <location>
        <position position="94"/>
    </location>
    <ligand>
        <name>Zn(2+)</name>
        <dbReference type="ChEBI" id="CHEBI:29105"/>
        <label>2</label>
    </ligand>
</feature>
<evidence type="ECO:0000256" key="6">
    <source>
        <dbReference type="ARBA" id="ARBA00023211"/>
    </source>
</evidence>
<name>A0A0E2HEW0_9FIRM</name>
<protein>
    <submittedName>
        <fullName evidence="9">Hydantoinase/carbamoylase family amidase</fullName>
    </submittedName>
</protein>
<dbReference type="InterPro" id="IPR036264">
    <property type="entry name" value="Bact_exopeptidase_dim_dom"/>
</dbReference>
<organism evidence="9 10">
    <name type="scientific">[Clostridium] clostridioforme 90A8</name>
    <dbReference type="NCBI Taxonomy" id="999408"/>
    <lineage>
        <taxon>Bacteria</taxon>
        <taxon>Bacillati</taxon>
        <taxon>Bacillota</taxon>
        <taxon>Clostridia</taxon>
        <taxon>Lachnospirales</taxon>
        <taxon>Lachnospiraceae</taxon>
        <taxon>Enterocloster</taxon>
    </lineage>
</organism>
<dbReference type="NCBIfam" id="TIGR01879">
    <property type="entry name" value="hydantase"/>
    <property type="match status" value="1"/>
</dbReference>
<dbReference type="InterPro" id="IPR002933">
    <property type="entry name" value="Peptidase_M20"/>
</dbReference>
<keyword evidence="7" id="KW-0862">Zinc</keyword>
<keyword evidence="5" id="KW-0378">Hydrolase</keyword>
<keyword evidence="4 7" id="KW-0479">Metal-binding</keyword>
<comment type="subunit">
    <text evidence="3">Homodimer.</text>
</comment>
<dbReference type="NCBIfam" id="NF006771">
    <property type="entry name" value="PRK09290.1-5"/>
    <property type="match status" value="1"/>
</dbReference>
<feature type="domain" description="Peptidase M20 dimerisation" evidence="8">
    <location>
        <begin position="221"/>
        <end position="313"/>
    </location>
</feature>
<dbReference type="HOGENOM" id="CLU_024588_6_0_9"/>
<dbReference type="SUPFAM" id="SSF55031">
    <property type="entry name" value="Bacterial exopeptidase dimerisation domain"/>
    <property type="match status" value="1"/>
</dbReference>
<dbReference type="InterPro" id="IPR010158">
    <property type="entry name" value="Amidase_Cbmase"/>
</dbReference>
<feature type="binding site" evidence="7">
    <location>
        <position position="94"/>
    </location>
    <ligand>
        <name>Zn(2+)</name>
        <dbReference type="ChEBI" id="CHEBI:29105"/>
        <label>1</label>
    </ligand>
</feature>
<dbReference type="Gene3D" id="3.40.630.10">
    <property type="entry name" value="Zn peptidases"/>
    <property type="match status" value="1"/>
</dbReference>
<feature type="binding site" evidence="7">
    <location>
        <position position="129"/>
    </location>
    <ligand>
        <name>Zn(2+)</name>
        <dbReference type="ChEBI" id="CHEBI:29105"/>
        <label>2</label>
    </ligand>
</feature>
<dbReference type="PANTHER" id="PTHR32494:SF19">
    <property type="entry name" value="ALLANTOATE DEIMINASE-RELATED"/>
    <property type="match status" value="1"/>
</dbReference>
<dbReference type="Proteomes" id="UP000013085">
    <property type="component" value="Unassembled WGS sequence"/>
</dbReference>
<dbReference type="PATRIC" id="fig|999408.3.peg.1049"/>
<evidence type="ECO:0000256" key="4">
    <source>
        <dbReference type="ARBA" id="ARBA00022723"/>
    </source>
</evidence>
<dbReference type="AlphaFoldDB" id="A0A0E2HEW0"/>
<dbReference type="CDD" id="cd03884">
    <property type="entry name" value="M20_bAS"/>
    <property type="match status" value="1"/>
</dbReference>
<proteinExistence type="inferred from homology"/>
<comment type="caution">
    <text evidence="9">The sequence shown here is derived from an EMBL/GenBank/DDBJ whole genome shotgun (WGS) entry which is preliminary data.</text>
</comment>
<dbReference type="InterPro" id="IPR011650">
    <property type="entry name" value="Peptidase_M20_dimer"/>
</dbReference>
<sequence length="418" mass="45727">MLLKANKDRIYDNLNTLSTFNSCPEQEGITRALFSEAEIGARSYVKELMTQAGLLVTEDAIGNIFGTLVGGCPDLAPVWSGSHIDTVRNGGMYDGMVGVIGAIEACRIIKENNISHQRSITALVFTSEEPTRYKFGCIGSRALAGHLSLEETKGLVDENGISLYDELNRLGYTEMDYSKVMRRKGDVFASVELHIEQAPVLEQLNCPIGIVEAICAPTYINVVLEGQQEHAGSTPMNARHDAMTAACEIVLKIESLAQSYGNNYTVATVGRMLPFPNSSNVIAGRVEFSIDIRDISEDRKTDMTQKICSYIDTIAMLRGLRASHCVTADDLPHSSDKKIVAVIEESCTREGIFSNKMVSGAYHDSLFIAEFAPMGMIFVPSRKGISHDPAEYTDMDDIVLGTEVLTDTLLTLSNSKEI</sequence>
<evidence type="ECO:0000256" key="3">
    <source>
        <dbReference type="ARBA" id="ARBA00011738"/>
    </source>
</evidence>
<comment type="similarity">
    <text evidence="2">Belongs to the peptidase M20 family.</text>
</comment>